<dbReference type="SUPFAM" id="SSF51045">
    <property type="entry name" value="WW domain"/>
    <property type="match status" value="1"/>
</dbReference>
<dbReference type="PROSITE" id="PS50084">
    <property type="entry name" value="KH_TYPE_1"/>
    <property type="match status" value="3"/>
</dbReference>
<dbReference type="SUPFAM" id="SSF54791">
    <property type="entry name" value="Eukaryotic type KH-domain (KH-domain type I)"/>
    <property type="match status" value="3"/>
</dbReference>
<evidence type="ECO:0000259" key="4">
    <source>
        <dbReference type="PROSITE" id="PS50020"/>
    </source>
</evidence>
<dbReference type="PROSITE" id="PS01159">
    <property type="entry name" value="WW_DOMAIN_1"/>
    <property type="match status" value="1"/>
</dbReference>
<accession>A0A2Z5X880</accession>
<name>A0A2Z5X880_9CHLO</name>
<dbReference type="Pfam" id="PF00397">
    <property type="entry name" value="WW"/>
    <property type="match status" value="1"/>
</dbReference>
<reference evidence="5" key="1">
    <citation type="journal article" date="2018" name="Commun. Biol.">
        <title>Anisogamy evolved with a reduced sex-determining region in volvocine green algae.</title>
        <authorList>
            <person name="Hamaji T."/>
            <person name="Kawai-Toyooka H."/>
            <person name="Uchimura H."/>
            <person name="Suzuki M."/>
            <person name="Noguchi H."/>
            <person name="Minakuchi Y."/>
            <person name="Toyoda A."/>
            <person name="Fujiyama A."/>
            <person name="Miyagishima S."/>
            <person name="Umen J.G."/>
            <person name="Nozaki H."/>
        </authorList>
    </citation>
    <scope>NUCLEOTIDE SEQUENCE</scope>
    <source>
        <strain evidence="5">NIES-3982</strain>
    </source>
</reference>
<dbReference type="AlphaFoldDB" id="A0A2Z5X880"/>
<gene>
    <name evidence="5" type="primary">CRB1</name>
</gene>
<dbReference type="CDD" id="cd00201">
    <property type="entry name" value="WW"/>
    <property type="match status" value="1"/>
</dbReference>
<keyword evidence="2" id="KW-0694">RNA-binding</keyword>
<feature type="region of interest" description="Disordered" evidence="3">
    <location>
        <begin position="1"/>
        <end position="60"/>
    </location>
</feature>
<dbReference type="Gene3D" id="2.20.70.10">
    <property type="match status" value="1"/>
</dbReference>
<feature type="region of interest" description="Disordered" evidence="3">
    <location>
        <begin position="82"/>
        <end position="107"/>
    </location>
</feature>
<evidence type="ECO:0000313" key="5">
    <source>
        <dbReference type="EMBL" id="BBC28431.1"/>
    </source>
</evidence>
<evidence type="ECO:0000256" key="1">
    <source>
        <dbReference type="ARBA" id="ARBA00022737"/>
    </source>
</evidence>
<dbReference type="PROSITE" id="PS50020">
    <property type="entry name" value="WW_DOMAIN_2"/>
    <property type="match status" value="1"/>
</dbReference>
<evidence type="ECO:0000256" key="3">
    <source>
        <dbReference type="SAM" id="MobiDB-lite"/>
    </source>
</evidence>
<dbReference type="InterPro" id="IPR036612">
    <property type="entry name" value="KH_dom_type_1_sf"/>
</dbReference>
<dbReference type="InterPro" id="IPR004088">
    <property type="entry name" value="KH_dom_type_1"/>
</dbReference>
<dbReference type="EMBL" id="LC314412">
    <property type="protein sequence ID" value="BBC28431.1"/>
    <property type="molecule type" value="Genomic_DNA"/>
</dbReference>
<dbReference type="GO" id="GO:0003723">
    <property type="term" value="F:RNA binding"/>
    <property type="evidence" value="ECO:0007669"/>
    <property type="project" value="UniProtKB-UniRule"/>
</dbReference>
<protein>
    <submittedName>
        <fullName evidence="5">C1, subunit of the circadian RNA-binding protein CHLAMY1</fullName>
    </submittedName>
</protein>
<dbReference type="Gene3D" id="3.30.1370.10">
    <property type="entry name" value="K Homology domain, type 1"/>
    <property type="match status" value="3"/>
</dbReference>
<dbReference type="PANTHER" id="PTHR10288">
    <property type="entry name" value="KH DOMAIN CONTAINING RNA BINDING PROTEIN"/>
    <property type="match status" value="1"/>
</dbReference>
<dbReference type="SMART" id="SM00456">
    <property type="entry name" value="WW"/>
    <property type="match status" value="1"/>
</dbReference>
<dbReference type="SMART" id="SM00322">
    <property type="entry name" value="KH"/>
    <property type="match status" value="3"/>
</dbReference>
<dbReference type="CDD" id="cd00105">
    <property type="entry name" value="KH-I"/>
    <property type="match status" value="3"/>
</dbReference>
<proteinExistence type="predicted"/>
<dbReference type="InterPro" id="IPR036020">
    <property type="entry name" value="WW_dom_sf"/>
</dbReference>
<dbReference type="InterPro" id="IPR004087">
    <property type="entry name" value="KH_dom"/>
</dbReference>
<feature type="domain" description="WW" evidence="4">
    <location>
        <begin position="481"/>
        <end position="514"/>
    </location>
</feature>
<dbReference type="Pfam" id="PF00013">
    <property type="entry name" value="KH_1"/>
    <property type="match status" value="3"/>
</dbReference>
<dbReference type="InterPro" id="IPR001202">
    <property type="entry name" value="WW_dom"/>
</dbReference>
<evidence type="ECO:0000256" key="2">
    <source>
        <dbReference type="PROSITE-ProRule" id="PRU00117"/>
    </source>
</evidence>
<keyword evidence="1" id="KW-0677">Repeat</keyword>
<organism evidence="5">
    <name type="scientific">Yamagishiella unicocca</name>
    <dbReference type="NCBI Taxonomy" id="51707"/>
    <lineage>
        <taxon>Eukaryota</taxon>
        <taxon>Viridiplantae</taxon>
        <taxon>Chlorophyta</taxon>
        <taxon>core chlorophytes</taxon>
        <taxon>Chlorophyceae</taxon>
        <taxon>CS clade</taxon>
        <taxon>Chlamydomonadales</taxon>
        <taxon>Volvocaceae</taxon>
        <taxon>Yamagishiella</taxon>
    </lineage>
</organism>
<sequence>MSDDQVPGVEVTELNLAGGVDGEEEQPRSVGNAEGSPAAEALRGSAEPPDGSKPNSAVTEAILDAGRNRALELASLFAAQAGQIPGAQSESSKRKLEDTGNTDAPDLKRLAVDGLGMKMPIADVSSVLPSSSSLLFSDGATATETIMCPSDKVGRVIGRAGATIRDLEASTSTRIQVDHKAPGEKPVTISGKRDDVERAKRTVLDLISGTGDTVPVTGEVQKMLECPQGIVGRVIGRGGETIRTLQQASGAHILVNQDFPDGIPRQITITGTQDSVDRAINMVSELISGDHANTQAVIQRFGVGSTEVMECPKAMVGRIIGKGGETIKDLQKRFSVSIQIDQNGTPCKVTITGPGQMIAAARRAIDDLVRSTNTPIVGGPRPGPAYNAPFAQPPYPGSVTGGPYGTYNGFGMPPAGYTASGGYPSYSGYAAYPAAVPPYGNYNAFGAPASDPYGNSSSFNHHSYAPAVSVQQNVGTPSQAAAAGTSWQALQDEQGRTYYYNSQTGVSQWEKPTELS</sequence>